<dbReference type="CDD" id="cd06127">
    <property type="entry name" value="DEDDh"/>
    <property type="match status" value="1"/>
</dbReference>
<dbReference type="SUPFAM" id="SSF53098">
    <property type="entry name" value="Ribonuclease H-like"/>
    <property type="match status" value="1"/>
</dbReference>
<dbReference type="Proteomes" id="UP001432059">
    <property type="component" value="Chromosome"/>
</dbReference>
<dbReference type="Pfam" id="PF00929">
    <property type="entry name" value="RNase_T"/>
    <property type="match status" value="1"/>
</dbReference>
<evidence type="ECO:0000313" key="2">
    <source>
        <dbReference type="EMBL" id="WOC51806.1"/>
    </source>
</evidence>
<dbReference type="InterPro" id="IPR013520">
    <property type="entry name" value="Ribonucl_H"/>
</dbReference>
<dbReference type="GO" id="GO:0008408">
    <property type="term" value="F:3'-5' exonuclease activity"/>
    <property type="evidence" value="ECO:0007669"/>
    <property type="project" value="TreeGrafter"/>
</dbReference>
<dbReference type="GO" id="GO:0003676">
    <property type="term" value="F:nucleic acid binding"/>
    <property type="evidence" value="ECO:0007669"/>
    <property type="project" value="InterPro"/>
</dbReference>
<dbReference type="InterPro" id="IPR012337">
    <property type="entry name" value="RNaseH-like_sf"/>
</dbReference>
<keyword evidence="3" id="KW-1185">Reference proteome</keyword>
<evidence type="ECO:0000259" key="1">
    <source>
        <dbReference type="Pfam" id="PF00929"/>
    </source>
</evidence>
<dbReference type="EMBL" id="CP136426">
    <property type="protein sequence ID" value="WOC51806.1"/>
    <property type="molecule type" value="Genomic_DNA"/>
</dbReference>
<dbReference type="Gene3D" id="3.30.420.10">
    <property type="entry name" value="Ribonuclease H-like superfamily/Ribonuclease H"/>
    <property type="match status" value="1"/>
</dbReference>
<evidence type="ECO:0000313" key="3">
    <source>
        <dbReference type="Proteomes" id="UP001432059"/>
    </source>
</evidence>
<name>A0AAU0F737_9FLAO</name>
<feature type="domain" description="Exonuclease" evidence="1">
    <location>
        <begin position="4"/>
        <end position="79"/>
    </location>
</feature>
<dbReference type="PANTHER" id="PTHR30231:SF41">
    <property type="entry name" value="DNA POLYMERASE III SUBUNIT EPSILON"/>
    <property type="match status" value="1"/>
</dbReference>
<dbReference type="KEGG" id="bpor:BPO_1159"/>
<reference evidence="2" key="1">
    <citation type="submission" date="2023-10" db="EMBL/GenBank/DDBJ databases">
        <title>Characterization and whole genome sequencing of a novel strain of Bergeyella porcorum QD2021 isolated from pig.</title>
        <authorList>
            <person name="Liu G."/>
            <person name="Chen C."/>
            <person name="Han X."/>
        </authorList>
    </citation>
    <scope>NUCLEOTIDE SEQUENCE</scope>
    <source>
        <strain evidence="2">QD2021</strain>
    </source>
</reference>
<gene>
    <name evidence="2" type="ORF">BPO_1159</name>
</gene>
<dbReference type="AlphaFoldDB" id="A0AAU0F737"/>
<proteinExistence type="predicted"/>
<organism evidence="2 3">
    <name type="scientific">Bergeyella porcorum</name>
    <dbReference type="NCBI Taxonomy" id="1735111"/>
    <lineage>
        <taxon>Bacteria</taxon>
        <taxon>Pseudomonadati</taxon>
        <taxon>Bacteroidota</taxon>
        <taxon>Flavobacteriia</taxon>
        <taxon>Flavobacteriales</taxon>
        <taxon>Weeksellaceae</taxon>
        <taxon>Bergeyella</taxon>
    </lineage>
</organism>
<dbReference type="GO" id="GO:0045004">
    <property type="term" value="P:DNA replication proofreading"/>
    <property type="evidence" value="ECO:0007669"/>
    <property type="project" value="TreeGrafter"/>
</dbReference>
<dbReference type="InterPro" id="IPR036397">
    <property type="entry name" value="RNaseH_sf"/>
</dbReference>
<sequence>MYTIIDIEGNGGAFRKESIIDIAIFKYDGHEVVDQFISLVNPESDITPFVQKLTGITPKMVKTAPKFHEIARRVVEITEGNHAGGA</sequence>
<dbReference type="PANTHER" id="PTHR30231">
    <property type="entry name" value="DNA POLYMERASE III SUBUNIT EPSILON"/>
    <property type="match status" value="1"/>
</dbReference>
<accession>A0AAU0F737</accession>
<dbReference type="GO" id="GO:0005829">
    <property type="term" value="C:cytosol"/>
    <property type="evidence" value="ECO:0007669"/>
    <property type="project" value="TreeGrafter"/>
</dbReference>
<protein>
    <recommendedName>
        <fullName evidence="1">Exonuclease domain-containing protein</fullName>
    </recommendedName>
</protein>